<dbReference type="EMBL" id="BARU01026558">
    <property type="protein sequence ID" value="GAH64180.1"/>
    <property type="molecule type" value="Genomic_DNA"/>
</dbReference>
<comment type="caution">
    <text evidence="1">The sequence shown here is derived from an EMBL/GenBank/DDBJ whole genome shotgun (WGS) entry which is preliminary data.</text>
</comment>
<accession>X1I4F0</accession>
<dbReference type="AlphaFoldDB" id="X1I4F0"/>
<reference evidence="1" key="1">
    <citation type="journal article" date="2014" name="Front. Microbiol.">
        <title>High frequency of phylogenetically diverse reductive dehalogenase-homologous genes in deep subseafloor sedimentary metagenomes.</title>
        <authorList>
            <person name="Kawai M."/>
            <person name="Futagami T."/>
            <person name="Toyoda A."/>
            <person name="Takaki Y."/>
            <person name="Nishi S."/>
            <person name="Hori S."/>
            <person name="Arai W."/>
            <person name="Tsubouchi T."/>
            <person name="Morono Y."/>
            <person name="Uchiyama I."/>
            <person name="Ito T."/>
            <person name="Fujiyama A."/>
            <person name="Inagaki F."/>
            <person name="Takami H."/>
        </authorList>
    </citation>
    <scope>NUCLEOTIDE SEQUENCE</scope>
    <source>
        <strain evidence="1">Expedition CK06-06</strain>
    </source>
</reference>
<proteinExistence type="predicted"/>
<organism evidence="1">
    <name type="scientific">marine sediment metagenome</name>
    <dbReference type="NCBI Taxonomy" id="412755"/>
    <lineage>
        <taxon>unclassified sequences</taxon>
        <taxon>metagenomes</taxon>
        <taxon>ecological metagenomes</taxon>
    </lineage>
</organism>
<sequence length="44" mass="5260">MIAKLPTFILFDYLIKRLHILAAKNIKKIRKLGGDYFKNKKNRK</sequence>
<protein>
    <submittedName>
        <fullName evidence="1">Uncharacterized protein</fullName>
    </submittedName>
</protein>
<name>X1I4F0_9ZZZZ</name>
<evidence type="ECO:0000313" key="1">
    <source>
        <dbReference type="EMBL" id="GAH64180.1"/>
    </source>
</evidence>
<gene>
    <name evidence="1" type="ORF">S03H2_42644</name>
</gene>